<proteinExistence type="predicted"/>
<organism evidence="1 2">
    <name type="scientific">Sphingomonas mollis</name>
    <dbReference type="NCBI Taxonomy" id="2795726"/>
    <lineage>
        <taxon>Bacteria</taxon>
        <taxon>Pseudomonadati</taxon>
        <taxon>Pseudomonadota</taxon>
        <taxon>Alphaproteobacteria</taxon>
        <taxon>Sphingomonadales</taxon>
        <taxon>Sphingomonadaceae</taxon>
        <taxon>Sphingomonas</taxon>
    </lineage>
</organism>
<dbReference type="Pfam" id="PF08837">
    <property type="entry name" value="DUF1810"/>
    <property type="match status" value="1"/>
</dbReference>
<gene>
    <name evidence="1" type="ORF">JAO74_09870</name>
</gene>
<reference evidence="2" key="1">
    <citation type="submission" date="2020-12" db="EMBL/GenBank/DDBJ databases">
        <title>Hymenobacter sp.</title>
        <authorList>
            <person name="Kim M.K."/>
        </authorList>
    </citation>
    <scope>NUCLEOTIDE SEQUENCE [LARGE SCALE GENOMIC DNA]</scope>
    <source>
        <strain evidence="2">BT553</strain>
    </source>
</reference>
<dbReference type="PIRSF" id="PIRSF008546">
    <property type="entry name" value="UCP008546"/>
    <property type="match status" value="1"/>
</dbReference>
<dbReference type="RefSeq" id="WP_199037927.1">
    <property type="nucleotide sequence ID" value="NZ_JAELXS010000005.1"/>
</dbReference>
<protein>
    <submittedName>
        <fullName evidence="1">DUF1810 domain-containing protein</fullName>
    </submittedName>
</protein>
<keyword evidence="2" id="KW-1185">Reference proteome</keyword>
<dbReference type="InterPro" id="IPR036287">
    <property type="entry name" value="Rv1873-like_sf"/>
</dbReference>
<dbReference type="SUPFAM" id="SSF140736">
    <property type="entry name" value="Rv1873-like"/>
    <property type="match status" value="1"/>
</dbReference>
<sequence length="145" mass="15685">MSTHEGAAAVAHDLSRYVDAQASTYATALSELRGGAKRTHWMWWIFPQIAGLGRSDTARHYAIASADEARLYLAHPVLGPRLVEATIAVTGAPGTAEDIMGGIDAVKLRSSMTLFEKVATDPRPFRAALDRFFDGDRDTVTLALL</sequence>
<evidence type="ECO:0000313" key="1">
    <source>
        <dbReference type="EMBL" id="MBJ6122098.1"/>
    </source>
</evidence>
<dbReference type="InterPro" id="IPR014937">
    <property type="entry name" value="DUF1810"/>
</dbReference>
<dbReference type="EMBL" id="JAELXS010000005">
    <property type="protein sequence ID" value="MBJ6122098.1"/>
    <property type="molecule type" value="Genomic_DNA"/>
</dbReference>
<accession>A0ABS0XPY4</accession>
<dbReference type="Gene3D" id="1.25.40.380">
    <property type="entry name" value="Protein of unknown function DUF1810"/>
    <property type="match status" value="1"/>
</dbReference>
<comment type="caution">
    <text evidence="1">The sequence shown here is derived from an EMBL/GenBank/DDBJ whole genome shotgun (WGS) entry which is preliminary data.</text>
</comment>
<evidence type="ECO:0000313" key="2">
    <source>
        <dbReference type="Proteomes" id="UP000640426"/>
    </source>
</evidence>
<dbReference type="Proteomes" id="UP000640426">
    <property type="component" value="Unassembled WGS sequence"/>
</dbReference>
<name>A0ABS0XPY4_9SPHN</name>